<dbReference type="SUPFAM" id="SSF75516">
    <property type="entry name" value="Pheromone-binding domain of LuxR-like quorum-sensing transcription factors"/>
    <property type="match status" value="1"/>
</dbReference>
<keyword evidence="1" id="KW-0805">Transcription regulation</keyword>
<organism evidence="5 6">
    <name type="scientific">Rhizobium loti</name>
    <name type="common">Mesorhizobium loti</name>
    <dbReference type="NCBI Taxonomy" id="381"/>
    <lineage>
        <taxon>Bacteria</taxon>
        <taxon>Pseudomonadati</taxon>
        <taxon>Pseudomonadota</taxon>
        <taxon>Alphaproteobacteria</taxon>
        <taxon>Hyphomicrobiales</taxon>
        <taxon>Phyllobacteriaceae</taxon>
        <taxon>Mesorhizobium</taxon>
    </lineage>
</organism>
<dbReference type="Proteomes" id="UP000245631">
    <property type="component" value="Unassembled WGS sequence"/>
</dbReference>
<evidence type="ECO:0000259" key="4">
    <source>
        <dbReference type="Pfam" id="PF03472"/>
    </source>
</evidence>
<dbReference type="InterPro" id="IPR036693">
    <property type="entry name" value="TF_LuxR_autoind-bd_dom_sf"/>
</dbReference>
<name>A0A8E2WGK7_RHILI</name>
<proteinExistence type="predicted"/>
<keyword evidence="2" id="KW-0238">DNA-binding</keyword>
<dbReference type="EMBL" id="QGGH01000001">
    <property type="protein sequence ID" value="PWJ93870.1"/>
    <property type="molecule type" value="Genomic_DNA"/>
</dbReference>
<accession>A0A8E2WGK7</accession>
<keyword evidence="3" id="KW-0804">Transcription</keyword>
<dbReference type="InterPro" id="IPR005143">
    <property type="entry name" value="TF_LuxR_autoind-bd_dom"/>
</dbReference>
<evidence type="ECO:0000256" key="1">
    <source>
        <dbReference type="ARBA" id="ARBA00023015"/>
    </source>
</evidence>
<reference evidence="5 6" key="1">
    <citation type="submission" date="2018-05" db="EMBL/GenBank/DDBJ databases">
        <title>Genomic Encyclopedia of Type Strains, Phase IV (KMG-IV): sequencing the most valuable type-strain genomes for metagenomic binning, comparative biology and taxonomic classification.</title>
        <authorList>
            <person name="Goeker M."/>
        </authorList>
    </citation>
    <scope>NUCLEOTIDE SEQUENCE [LARGE SCALE GENOMIC DNA]</scope>
    <source>
        <strain evidence="5 6">DSM 2626</strain>
    </source>
</reference>
<evidence type="ECO:0000256" key="3">
    <source>
        <dbReference type="ARBA" id="ARBA00023163"/>
    </source>
</evidence>
<sequence>MSARSKPPCRNSPRIPVSSILPIFSVRVSDGRAVSNYPLKWQERYVSNNYVTLDPVIAQAKRLMCGP</sequence>
<evidence type="ECO:0000313" key="6">
    <source>
        <dbReference type="Proteomes" id="UP000245631"/>
    </source>
</evidence>
<dbReference type="GO" id="GO:0003677">
    <property type="term" value="F:DNA binding"/>
    <property type="evidence" value="ECO:0007669"/>
    <property type="project" value="UniProtKB-KW"/>
</dbReference>
<dbReference type="Pfam" id="PF03472">
    <property type="entry name" value="Autoind_bind"/>
    <property type="match status" value="1"/>
</dbReference>
<dbReference type="AlphaFoldDB" id="A0A8E2WGK7"/>
<feature type="domain" description="Transcription factor LuxR-like autoinducer-binding" evidence="4">
    <location>
        <begin position="30"/>
        <end position="62"/>
    </location>
</feature>
<evidence type="ECO:0000313" key="5">
    <source>
        <dbReference type="EMBL" id="PWJ93870.1"/>
    </source>
</evidence>
<evidence type="ECO:0000256" key="2">
    <source>
        <dbReference type="ARBA" id="ARBA00023125"/>
    </source>
</evidence>
<comment type="caution">
    <text evidence="5">The sequence shown here is derived from an EMBL/GenBank/DDBJ whole genome shotgun (WGS) entry which is preliminary data.</text>
</comment>
<dbReference type="Gene3D" id="3.30.450.80">
    <property type="entry name" value="Transcription factor LuxR-like, autoinducer-binding domain"/>
    <property type="match status" value="1"/>
</dbReference>
<protein>
    <submittedName>
        <fullName evidence="5">Autoinducer binding domain-containing protein</fullName>
    </submittedName>
</protein>
<gene>
    <name evidence="5" type="ORF">C8D77_101550</name>
</gene>